<dbReference type="Gene3D" id="3.30.70.270">
    <property type="match status" value="1"/>
</dbReference>
<name>A0A9Q3PVC3_9BASI</name>
<dbReference type="PANTHER" id="PTHR24559">
    <property type="entry name" value="TRANSPOSON TY3-I GAG-POL POLYPROTEIN"/>
    <property type="match status" value="1"/>
</dbReference>
<sequence length="165" mass="19391">MKEEFINLKCKYKRTFGTDKEPLVSLIGHYLDNILNVDKPCLPLLRRPAYPASPRAREALEEHIKEIMDLGFLKKLGHYEQIKVTTPFIKVWHNVKSRMVGDFKALDTYSIPDRYPMPRIHETLTQLSHARLITFMDYLKDFHHSFLTDNSKKLLMTIAYCGIHE</sequence>
<dbReference type="InterPro" id="IPR043502">
    <property type="entry name" value="DNA/RNA_pol_sf"/>
</dbReference>
<gene>
    <name evidence="1" type="ORF">O181_115238</name>
</gene>
<evidence type="ECO:0000313" key="2">
    <source>
        <dbReference type="Proteomes" id="UP000765509"/>
    </source>
</evidence>
<dbReference type="Gene3D" id="3.10.10.10">
    <property type="entry name" value="HIV Type 1 Reverse Transcriptase, subunit A, domain 1"/>
    <property type="match status" value="1"/>
</dbReference>
<reference evidence="1" key="1">
    <citation type="submission" date="2021-03" db="EMBL/GenBank/DDBJ databases">
        <title>Draft genome sequence of rust myrtle Austropuccinia psidii MF-1, a brazilian biotype.</title>
        <authorList>
            <person name="Quecine M.C."/>
            <person name="Pachon D.M.R."/>
            <person name="Bonatelli M.L."/>
            <person name="Correr F.H."/>
            <person name="Franceschini L.M."/>
            <person name="Leite T.F."/>
            <person name="Margarido G.R.A."/>
            <person name="Almeida C.A."/>
            <person name="Ferrarezi J.A."/>
            <person name="Labate C.A."/>
        </authorList>
    </citation>
    <scope>NUCLEOTIDE SEQUENCE</scope>
    <source>
        <strain evidence="1">MF-1</strain>
    </source>
</reference>
<dbReference type="PANTHER" id="PTHR24559:SF444">
    <property type="entry name" value="REVERSE TRANSCRIPTASE DOMAIN-CONTAINING PROTEIN"/>
    <property type="match status" value="1"/>
</dbReference>
<dbReference type="Proteomes" id="UP000765509">
    <property type="component" value="Unassembled WGS sequence"/>
</dbReference>
<comment type="caution">
    <text evidence="1">The sequence shown here is derived from an EMBL/GenBank/DDBJ whole genome shotgun (WGS) entry which is preliminary data.</text>
</comment>
<proteinExistence type="predicted"/>
<dbReference type="InterPro" id="IPR053134">
    <property type="entry name" value="RNA-dir_DNA_polymerase"/>
</dbReference>
<evidence type="ECO:0000313" key="1">
    <source>
        <dbReference type="EMBL" id="MBW0575523.1"/>
    </source>
</evidence>
<dbReference type="SUPFAM" id="SSF56672">
    <property type="entry name" value="DNA/RNA polymerases"/>
    <property type="match status" value="1"/>
</dbReference>
<keyword evidence="2" id="KW-1185">Reference proteome</keyword>
<protein>
    <recommendedName>
        <fullName evidence="3">Reverse transcriptase domain-containing protein</fullName>
    </recommendedName>
</protein>
<organism evidence="1 2">
    <name type="scientific">Austropuccinia psidii MF-1</name>
    <dbReference type="NCBI Taxonomy" id="1389203"/>
    <lineage>
        <taxon>Eukaryota</taxon>
        <taxon>Fungi</taxon>
        <taxon>Dikarya</taxon>
        <taxon>Basidiomycota</taxon>
        <taxon>Pucciniomycotina</taxon>
        <taxon>Pucciniomycetes</taxon>
        <taxon>Pucciniales</taxon>
        <taxon>Sphaerophragmiaceae</taxon>
        <taxon>Austropuccinia</taxon>
    </lineage>
</organism>
<dbReference type="AlphaFoldDB" id="A0A9Q3PVC3"/>
<dbReference type="InterPro" id="IPR043128">
    <property type="entry name" value="Rev_trsase/Diguanyl_cyclase"/>
</dbReference>
<dbReference type="EMBL" id="AVOT02096423">
    <property type="protein sequence ID" value="MBW0575523.1"/>
    <property type="molecule type" value="Genomic_DNA"/>
</dbReference>
<evidence type="ECO:0008006" key="3">
    <source>
        <dbReference type="Google" id="ProtNLM"/>
    </source>
</evidence>
<accession>A0A9Q3PVC3</accession>